<evidence type="ECO:0000256" key="2">
    <source>
        <dbReference type="ARBA" id="ARBA00022448"/>
    </source>
</evidence>
<keyword evidence="3" id="KW-1003">Cell membrane</keyword>
<feature type="domain" description="ABC transmembrane type-1" evidence="8">
    <location>
        <begin position="92"/>
        <end position="304"/>
    </location>
</feature>
<feature type="transmembrane region" description="Helical" evidence="7">
    <location>
        <begin position="35"/>
        <end position="61"/>
    </location>
</feature>
<dbReference type="Proteomes" id="UP001596047">
    <property type="component" value="Unassembled WGS sequence"/>
</dbReference>
<accession>A0ABW0VVF6</accession>
<dbReference type="RefSeq" id="WP_379187150.1">
    <property type="nucleotide sequence ID" value="NZ_JBHSOW010000019.1"/>
</dbReference>
<evidence type="ECO:0000259" key="8">
    <source>
        <dbReference type="PROSITE" id="PS50928"/>
    </source>
</evidence>
<evidence type="ECO:0000256" key="1">
    <source>
        <dbReference type="ARBA" id="ARBA00004651"/>
    </source>
</evidence>
<evidence type="ECO:0000313" key="9">
    <source>
        <dbReference type="EMBL" id="MFC5648679.1"/>
    </source>
</evidence>
<dbReference type="PANTHER" id="PTHR30193:SF37">
    <property type="entry name" value="INNER MEMBRANE ABC TRANSPORTER PERMEASE PROTEIN YCJO"/>
    <property type="match status" value="1"/>
</dbReference>
<evidence type="ECO:0000256" key="6">
    <source>
        <dbReference type="ARBA" id="ARBA00023136"/>
    </source>
</evidence>
<evidence type="ECO:0000256" key="4">
    <source>
        <dbReference type="ARBA" id="ARBA00022692"/>
    </source>
</evidence>
<organism evidence="9 10">
    <name type="scientific">Paenibacillus solisilvae</name>
    <dbReference type="NCBI Taxonomy" id="2486751"/>
    <lineage>
        <taxon>Bacteria</taxon>
        <taxon>Bacillati</taxon>
        <taxon>Bacillota</taxon>
        <taxon>Bacilli</taxon>
        <taxon>Bacillales</taxon>
        <taxon>Paenibacillaceae</taxon>
        <taxon>Paenibacillus</taxon>
    </lineage>
</organism>
<feature type="transmembrane region" description="Helical" evidence="7">
    <location>
        <begin position="96"/>
        <end position="117"/>
    </location>
</feature>
<evidence type="ECO:0000313" key="10">
    <source>
        <dbReference type="Proteomes" id="UP001596047"/>
    </source>
</evidence>
<evidence type="ECO:0000256" key="7">
    <source>
        <dbReference type="RuleBase" id="RU363032"/>
    </source>
</evidence>
<proteinExistence type="inferred from homology"/>
<comment type="subcellular location">
    <subcellularLocation>
        <location evidence="1 7">Cell membrane</location>
        <topology evidence="1 7">Multi-pass membrane protein</topology>
    </subcellularLocation>
</comment>
<dbReference type="InterPro" id="IPR051393">
    <property type="entry name" value="ABC_transporter_permease"/>
</dbReference>
<dbReference type="InterPro" id="IPR035906">
    <property type="entry name" value="MetI-like_sf"/>
</dbReference>
<dbReference type="Gene3D" id="1.20.58.370">
    <property type="entry name" value="MalF N-terminal region-like"/>
    <property type="match status" value="1"/>
</dbReference>
<reference evidence="10" key="1">
    <citation type="journal article" date="2019" name="Int. J. Syst. Evol. Microbiol.">
        <title>The Global Catalogue of Microorganisms (GCM) 10K type strain sequencing project: providing services to taxonomists for standard genome sequencing and annotation.</title>
        <authorList>
            <consortium name="The Broad Institute Genomics Platform"/>
            <consortium name="The Broad Institute Genome Sequencing Center for Infectious Disease"/>
            <person name="Wu L."/>
            <person name="Ma J."/>
        </authorList>
    </citation>
    <scope>NUCLEOTIDE SEQUENCE [LARGE SCALE GENOMIC DNA]</scope>
    <source>
        <strain evidence="10">CGMCC 1.3240</strain>
    </source>
</reference>
<dbReference type="Pfam" id="PF00528">
    <property type="entry name" value="BPD_transp_1"/>
    <property type="match status" value="1"/>
</dbReference>
<feature type="transmembrane region" description="Helical" evidence="7">
    <location>
        <begin position="177"/>
        <end position="202"/>
    </location>
</feature>
<dbReference type="SUPFAM" id="SSF160964">
    <property type="entry name" value="MalF N-terminal region-like"/>
    <property type="match status" value="1"/>
</dbReference>
<feature type="transmembrane region" description="Helical" evidence="7">
    <location>
        <begin position="223"/>
        <end position="248"/>
    </location>
</feature>
<feature type="transmembrane region" description="Helical" evidence="7">
    <location>
        <begin position="283"/>
        <end position="303"/>
    </location>
</feature>
<keyword evidence="2 7" id="KW-0813">Transport</keyword>
<comment type="caution">
    <text evidence="9">The sequence shown here is derived from an EMBL/GenBank/DDBJ whole genome shotgun (WGS) entry which is preliminary data.</text>
</comment>
<dbReference type="PROSITE" id="PS50928">
    <property type="entry name" value="ABC_TM1"/>
    <property type="match status" value="1"/>
</dbReference>
<keyword evidence="5 7" id="KW-1133">Transmembrane helix</keyword>
<dbReference type="Gene3D" id="1.10.3720.10">
    <property type="entry name" value="MetI-like"/>
    <property type="match status" value="1"/>
</dbReference>
<dbReference type="InterPro" id="IPR000515">
    <property type="entry name" value="MetI-like"/>
</dbReference>
<feature type="transmembrane region" description="Helical" evidence="7">
    <location>
        <begin position="129"/>
        <end position="149"/>
    </location>
</feature>
<keyword evidence="6 7" id="KW-0472">Membrane</keyword>
<dbReference type="EMBL" id="JBHSOW010000019">
    <property type="protein sequence ID" value="MFC5648679.1"/>
    <property type="molecule type" value="Genomic_DNA"/>
</dbReference>
<dbReference type="CDD" id="cd06261">
    <property type="entry name" value="TM_PBP2"/>
    <property type="match status" value="1"/>
</dbReference>
<dbReference type="InterPro" id="IPR035277">
    <property type="entry name" value="MalF_N"/>
</dbReference>
<dbReference type="SUPFAM" id="SSF161098">
    <property type="entry name" value="MetI-like"/>
    <property type="match status" value="1"/>
</dbReference>
<sequence>MEGQVAASGITRVPAELTKQIPQRKRNISRFLKPYLFIFPAMAFLVIFVMLPLIMSVVLSFTDWNLISVDFNWVALQNYRTMLSDNDFWKVVGNTLIFGVFSVGFTVAAAIVLAVLLDKKIRGIRYFRSLIFLPYITPMVAVSTVWIWMYDQHFGLLNWFSELLGGPQIPWLTQPGWAMVALIIVKVWKVVGYYTVLLIAGIQNIPEDLYEAARVDGAGERHIFFRITLPLLSPYILFIIIVAVIASFQDFDMVLTMTSGGPADSTNMLIYYLYQFGFEFFEVGYASSVSVFLFIILFVITWLQMYVSKKWVHY</sequence>
<evidence type="ECO:0000256" key="3">
    <source>
        <dbReference type="ARBA" id="ARBA00022475"/>
    </source>
</evidence>
<comment type="similarity">
    <text evidence="7">Belongs to the binding-protein-dependent transport system permease family.</text>
</comment>
<gene>
    <name evidence="9" type="ORF">ACFPYJ_05975</name>
</gene>
<name>A0ABW0VVF6_9BACL</name>
<evidence type="ECO:0000256" key="5">
    <source>
        <dbReference type="ARBA" id="ARBA00022989"/>
    </source>
</evidence>
<keyword evidence="10" id="KW-1185">Reference proteome</keyword>
<dbReference type="PANTHER" id="PTHR30193">
    <property type="entry name" value="ABC TRANSPORTER PERMEASE PROTEIN"/>
    <property type="match status" value="1"/>
</dbReference>
<keyword evidence="4 7" id="KW-0812">Transmembrane</keyword>
<protein>
    <submittedName>
        <fullName evidence="9">Carbohydrate ABC transporter permease</fullName>
    </submittedName>
</protein>